<sequence>MSELLTTGEMIDRLKVGQLAEVEKKAQIPKDYWRSYKHVTKIPNGDIKWCTETGTISPSEPLILYGHTVNWIWRILPSYVSFEEAMQALKEGKMVKLHRNNNLDVTVFRKWYRLETREDVTFDDLFNGKWTIEED</sequence>
<keyword evidence="2" id="KW-1185">Reference proteome</keyword>
<reference evidence="1" key="1">
    <citation type="journal article" date="2014" name="Int. J. Syst. Evol. Microbiol.">
        <title>Complete genome sequence of Corynebacterium casei LMG S-19264T (=DSM 44701T), isolated from a smear-ripened cheese.</title>
        <authorList>
            <consortium name="US DOE Joint Genome Institute (JGI-PGF)"/>
            <person name="Walter F."/>
            <person name="Albersmeier A."/>
            <person name="Kalinowski J."/>
            <person name="Ruckert C."/>
        </authorList>
    </citation>
    <scope>NUCLEOTIDE SEQUENCE</scope>
    <source>
        <strain evidence="1">JCM 17251</strain>
    </source>
</reference>
<evidence type="ECO:0000313" key="1">
    <source>
        <dbReference type="EMBL" id="GGN64416.1"/>
    </source>
</evidence>
<accession>A0A918D3R7</accession>
<dbReference type="RefSeq" id="WP_188858857.1">
    <property type="nucleotide sequence ID" value="NZ_BMOS01000031.1"/>
</dbReference>
<proteinExistence type="predicted"/>
<organism evidence="1 2">
    <name type="scientific">Oceanobacillus indicireducens</name>
    <dbReference type="NCBI Taxonomy" id="1004261"/>
    <lineage>
        <taxon>Bacteria</taxon>
        <taxon>Bacillati</taxon>
        <taxon>Bacillota</taxon>
        <taxon>Bacilli</taxon>
        <taxon>Bacillales</taxon>
        <taxon>Bacillaceae</taxon>
        <taxon>Oceanobacillus</taxon>
    </lineage>
</organism>
<protein>
    <submittedName>
        <fullName evidence="1">Uncharacterized protein</fullName>
    </submittedName>
</protein>
<dbReference type="AlphaFoldDB" id="A0A918D3R7"/>
<evidence type="ECO:0000313" key="2">
    <source>
        <dbReference type="Proteomes" id="UP000624041"/>
    </source>
</evidence>
<reference evidence="1" key="2">
    <citation type="submission" date="2020-09" db="EMBL/GenBank/DDBJ databases">
        <authorList>
            <person name="Sun Q."/>
            <person name="Ohkuma M."/>
        </authorList>
    </citation>
    <scope>NUCLEOTIDE SEQUENCE</scope>
    <source>
        <strain evidence="1">JCM 17251</strain>
    </source>
</reference>
<gene>
    <name evidence="1" type="ORF">GCM10007971_32290</name>
</gene>
<dbReference type="Proteomes" id="UP000624041">
    <property type="component" value="Unassembled WGS sequence"/>
</dbReference>
<dbReference type="EMBL" id="BMOS01000031">
    <property type="protein sequence ID" value="GGN64416.1"/>
    <property type="molecule type" value="Genomic_DNA"/>
</dbReference>
<comment type="caution">
    <text evidence="1">The sequence shown here is derived from an EMBL/GenBank/DDBJ whole genome shotgun (WGS) entry which is preliminary data.</text>
</comment>
<name>A0A918D3R7_9BACI</name>